<dbReference type="SUPFAM" id="SSF75304">
    <property type="entry name" value="Amidase signature (AS) enzymes"/>
    <property type="match status" value="1"/>
</dbReference>
<dbReference type="Pfam" id="PF01425">
    <property type="entry name" value="Amidase"/>
    <property type="match status" value="1"/>
</dbReference>
<comment type="catalytic activity">
    <reaction evidence="7 8">
        <text>L-glutamyl-tRNA(Gln) + L-glutamine + ATP + H2O = L-glutaminyl-tRNA(Gln) + L-glutamate + ADP + phosphate + H(+)</text>
        <dbReference type="Rhea" id="RHEA:17521"/>
        <dbReference type="Rhea" id="RHEA-COMP:9681"/>
        <dbReference type="Rhea" id="RHEA-COMP:9684"/>
        <dbReference type="ChEBI" id="CHEBI:15377"/>
        <dbReference type="ChEBI" id="CHEBI:15378"/>
        <dbReference type="ChEBI" id="CHEBI:29985"/>
        <dbReference type="ChEBI" id="CHEBI:30616"/>
        <dbReference type="ChEBI" id="CHEBI:43474"/>
        <dbReference type="ChEBI" id="CHEBI:58359"/>
        <dbReference type="ChEBI" id="CHEBI:78520"/>
        <dbReference type="ChEBI" id="CHEBI:78521"/>
        <dbReference type="ChEBI" id="CHEBI:456216"/>
        <dbReference type="EC" id="6.3.5.7"/>
    </reaction>
</comment>
<keyword evidence="4 8" id="KW-0547">Nucleotide-binding</keyword>
<dbReference type="eggNOG" id="KOG2726">
    <property type="taxonomic scope" value="Eukaryota"/>
</dbReference>
<dbReference type="Gene3D" id="6.10.140.1950">
    <property type="match status" value="1"/>
</dbReference>
<dbReference type="NCBIfam" id="NF001859">
    <property type="entry name" value="PRK00591.1"/>
    <property type="match status" value="1"/>
</dbReference>
<evidence type="ECO:0000256" key="3">
    <source>
        <dbReference type="ARBA" id="ARBA00022598"/>
    </source>
</evidence>
<dbReference type="eggNOG" id="KOG1211">
    <property type="taxonomic scope" value="Eukaryota"/>
</dbReference>
<organism evidence="11">
    <name type="scientific">Ostreococcus tauri</name>
    <name type="common">Marine green alga</name>
    <dbReference type="NCBI Taxonomy" id="70448"/>
    <lineage>
        <taxon>Eukaryota</taxon>
        <taxon>Viridiplantae</taxon>
        <taxon>Chlorophyta</taxon>
        <taxon>Mamiellophyceae</taxon>
        <taxon>Mamiellales</taxon>
        <taxon>Bathycoccaceae</taxon>
        <taxon>Ostreococcus</taxon>
    </lineage>
</organism>
<dbReference type="Gene3D" id="3.90.1300.10">
    <property type="entry name" value="Amidase signature (AS) domain"/>
    <property type="match status" value="1"/>
</dbReference>
<dbReference type="Gene3D" id="3.30.70.1660">
    <property type="match status" value="1"/>
</dbReference>
<comment type="function">
    <text evidence="8">Allows the formation of correctly charged Gln-tRNA(Gln) through the transamidation of misacylated Glu-tRNA(Gln) in chloroplasts and mitochondria. The reaction takes place in the presence of glutamine and ATP through an activated gamma-phospho-Glu-tRNA(Gln).</text>
</comment>
<dbReference type="AlphaFoldDB" id="A0A1Y5IIK4"/>
<evidence type="ECO:0000256" key="1">
    <source>
        <dbReference type="ARBA" id="ARBA00008069"/>
    </source>
</evidence>
<dbReference type="GO" id="GO:0032543">
    <property type="term" value="P:mitochondrial translation"/>
    <property type="evidence" value="ECO:0007669"/>
    <property type="project" value="UniProtKB-UniRule"/>
</dbReference>
<dbReference type="InterPro" id="IPR004373">
    <property type="entry name" value="RF-1"/>
</dbReference>
<dbReference type="PROSITE" id="PS00571">
    <property type="entry name" value="AMIDASES"/>
    <property type="match status" value="1"/>
</dbReference>
<dbReference type="InterPro" id="IPR005139">
    <property type="entry name" value="PCRF"/>
</dbReference>
<evidence type="ECO:0000259" key="10">
    <source>
        <dbReference type="PROSITE" id="PS00745"/>
    </source>
</evidence>
<keyword evidence="3 8" id="KW-0436">Ligase</keyword>
<dbReference type="GO" id="GO:0050567">
    <property type="term" value="F:glutaminyl-tRNA synthase (glutamine-hydrolyzing) activity"/>
    <property type="evidence" value="ECO:0007669"/>
    <property type="project" value="UniProtKB-UniRule"/>
</dbReference>
<dbReference type="GO" id="GO:0009570">
    <property type="term" value="C:chloroplast stroma"/>
    <property type="evidence" value="ECO:0007669"/>
    <property type="project" value="UniProtKB-SubCell"/>
</dbReference>
<evidence type="ECO:0000256" key="2">
    <source>
        <dbReference type="ARBA" id="ARBA00010835"/>
    </source>
</evidence>
<dbReference type="PANTHER" id="PTHR11895">
    <property type="entry name" value="TRANSAMIDASE"/>
    <property type="match status" value="1"/>
</dbReference>
<dbReference type="Pfam" id="PF00472">
    <property type="entry name" value="RF-1"/>
    <property type="match status" value="1"/>
</dbReference>
<protein>
    <recommendedName>
        <fullName evidence="8">Glutamyl-tRNA(Gln) amidotransferase subunit A, chloroplastic/mitochondrial</fullName>
        <shortName evidence="8">Glu-AdT subunit A</shortName>
        <ecNumber evidence="8">6.3.5.7</ecNumber>
    </recommendedName>
</protein>
<dbReference type="GO" id="GO:0016149">
    <property type="term" value="F:translation release factor activity, codon specific"/>
    <property type="evidence" value="ECO:0007669"/>
    <property type="project" value="InterPro"/>
</dbReference>
<dbReference type="Pfam" id="PF03462">
    <property type="entry name" value="PCRF"/>
    <property type="match status" value="1"/>
</dbReference>
<reference evidence="11" key="1">
    <citation type="submission" date="2017-04" db="EMBL/GenBank/DDBJ databases">
        <title>Population genomics of picophytoplankton unveils novel chromosome hypervariability.</title>
        <authorList>
            <consortium name="DOE Joint Genome Institute"/>
            <person name="Blanc-Mathieu R."/>
            <person name="Krasovec M."/>
            <person name="Hebrard M."/>
            <person name="Yau S."/>
            <person name="Desgranges E."/>
            <person name="Martin J."/>
            <person name="Schackwitz W."/>
            <person name="Kuo A."/>
            <person name="Salin G."/>
            <person name="Donnadieu C."/>
            <person name="Desdevises Y."/>
            <person name="Sanchez-Ferandin S."/>
            <person name="Moreau H."/>
            <person name="Rivals E."/>
            <person name="Grigoriev I.V."/>
            <person name="Grimsley N."/>
            <person name="Eyre-Walker A."/>
            <person name="Piganeau G."/>
        </authorList>
    </citation>
    <scope>NUCLEOTIDE SEQUENCE [LARGE SCALE GENOMIC DNA]</scope>
    <source>
        <strain evidence="11">RCC 1115</strain>
    </source>
</reference>
<dbReference type="HAMAP" id="MF_00120">
    <property type="entry name" value="GatA"/>
    <property type="match status" value="1"/>
</dbReference>
<keyword evidence="8" id="KW-0150">Chloroplast</keyword>
<dbReference type="InterPro" id="IPR000352">
    <property type="entry name" value="Pep_chain_release_fac_I"/>
</dbReference>
<dbReference type="PANTHER" id="PTHR11895:SF7">
    <property type="entry name" value="GLUTAMYL-TRNA(GLN) AMIDOTRANSFERASE SUBUNIT A, MITOCHONDRIAL"/>
    <property type="match status" value="1"/>
</dbReference>
<evidence type="ECO:0000256" key="4">
    <source>
        <dbReference type="ARBA" id="ARBA00022741"/>
    </source>
</evidence>
<evidence type="ECO:0000256" key="7">
    <source>
        <dbReference type="ARBA" id="ARBA00047407"/>
    </source>
</evidence>
<keyword evidence="5 8" id="KW-0067">ATP-binding</keyword>
<dbReference type="EMBL" id="KZ155774">
    <property type="protein sequence ID" value="OUS48467.1"/>
    <property type="molecule type" value="Genomic_DNA"/>
</dbReference>
<feature type="active site" description="Charge relay system" evidence="8">
    <location>
        <position position="107"/>
    </location>
</feature>
<gene>
    <name evidence="8" type="primary">GATA</name>
    <name evidence="11" type="ORF">BE221DRAFT_69269</name>
</gene>
<dbReference type="HAMAP" id="MF_00093">
    <property type="entry name" value="Rel_fac_1"/>
    <property type="match status" value="1"/>
</dbReference>
<comment type="subunit">
    <text evidence="8">Subunit of the heterotrimeric GatCAB amidotransferase (AdT) complex, composed of A, B and C subunits.</text>
</comment>
<dbReference type="GO" id="GO:0005739">
    <property type="term" value="C:mitochondrion"/>
    <property type="evidence" value="ECO:0007669"/>
    <property type="project" value="UniProtKB-SubCell"/>
</dbReference>
<dbReference type="GO" id="GO:0030956">
    <property type="term" value="C:glutamyl-tRNA(Gln) amidotransferase complex"/>
    <property type="evidence" value="ECO:0007669"/>
    <property type="project" value="UniProtKB-UniRule"/>
</dbReference>
<dbReference type="InterPro" id="IPR004412">
    <property type="entry name" value="GatA"/>
</dbReference>
<feature type="region of interest" description="Disordered" evidence="9">
    <location>
        <begin position="156"/>
        <end position="181"/>
    </location>
</feature>
<dbReference type="SMART" id="SM00937">
    <property type="entry name" value="PCRF"/>
    <property type="match status" value="1"/>
</dbReference>
<evidence type="ECO:0000313" key="11">
    <source>
        <dbReference type="EMBL" id="OUS48467.1"/>
    </source>
</evidence>
<comment type="similarity">
    <text evidence="1 8">Belongs to the amidase family. GatA subfamily.</text>
</comment>
<feature type="active site" description="Charge relay system" evidence="8">
    <location>
        <position position="184"/>
    </location>
</feature>
<comment type="subcellular location">
    <subcellularLocation>
        <location evidence="8">Mitochondrion</location>
    </subcellularLocation>
    <subcellularLocation>
        <location evidence="8">Plastid</location>
        <location evidence="8">Chloroplast stroma</location>
    </subcellularLocation>
</comment>
<feature type="domain" description="Prokaryotic-type class I peptide chain release factors" evidence="10">
    <location>
        <begin position="767"/>
        <end position="783"/>
    </location>
</feature>
<dbReference type="SUPFAM" id="SSF75620">
    <property type="entry name" value="Release factor"/>
    <property type="match status" value="1"/>
</dbReference>
<evidence type="ECO:0000256" key="6">
    <source>
        <dbReference type="ARBA" id="ARBA00022917"/>
    </source>
</evidence>
<feature type="active site" description="Acyl-ester intermediate" evidence="8">
    <location>
        <position position="208"/>
    </location>
</feature>
<dbReference type="GO" id="GO:0070681">
    <property type="term" value="P:glutaminyl-tRNAGln biosynthesis via transamidation"/>
    <property type="evidence" value="ECO:0007669"/>
    <property type="project" value="UniProtKB-UniRule"/>
</dbReference>
<dbReference type="Proteomes" id="UP000195557">
    <property type="component" value="Unassembled WGS sequence"/>
</dbReference>
<keyword evidence="8" id="KW-0934">Plastid</keyword>
<dbReference type="InterPro" id="IPR045853">
    <property type="entry name" value="Pep_chain_release_fac_I_sf"/>
</dbReference>
<dbReference type="FunFam" id="3.30.160.20:FF:000004">
    <property type="entry name" value="Peptide chain release factor 1"/>
    <property type="match status" value="1"/>
</dbReference>
<accession>A0A1Y5IIK4</accession>
<comment type="miscellaneous">
    <text evidence="8">This protein may be expected to contain an N-terminal transit peptide but none has been predicted.</text>
</comment>
<dbReference type="Gene3D" id="3.30.160.20">
    <property type="match status" value="1"/>
</dbReference>
<dbReference type="InterPro" id="IPR020556">
    <property type="entry name" value="Amidase_CS"/>
</dbReference>
<dbReference type="EC" id="6.3.5.7" evidence="8"/>
<dbReference type="InterPro" id="IPR036928">
    <property type="entry name" value="AS_sf"/>
</dbReference>
<name>A0A1Y5IIK4_OSTTA</name>
<comment type="similarity">
    <text evidence="2">Belongs to the prokaryotic/mitochondrial release factor family.</text>
</comment>
<keyword evidence="6 8" id="KW-0648">Protein biosynthesis</keyword>
<evidence type="ECO:0000256" key="5">
    <source>
        <dbReference type="ARBA" id="ARBA00022840"/>
    </source>
</evidence>
<dbReference type="FunFam" id="3.30.70.1660:FF:000002">
    <property type="entry name" value="Peptide chain release factor 1"/>
    <property type="match status" value="1"/>
</dbReference>
<dbReference type="GO" id="GO:0005524">
    <property type="term" value="F:ATP binding"/>
    <property type="evidence" value="ECO:0007669"/>
    <property type="project" value="UniProtKB-KW"/>
</dbReference>
<dbReference type="InterPro" id="IPR023631">
    <property type="entry name" value="Amidase_dom"/>
</dbReference>
<sequence>MRARALASLTARRASTTAASSSRPTTIADARRALDAREVDSLDLLEYSARRVDLDDALARAYVGGGKSREAILRRAVADAQMSDARREAKETNAKTNALDGVPFAAKDNLCASVGTTEAGSRMLRGYESVIESTAIQRIRASGGILVGKTNMDEFGMGSHTRTSSSGTTTNPAYSDGARSAGGSSGGSAVVVANGSVPFALGSDTGGSVRLPAAYCGVVGLKPTYGRVSRFGLISYCSSLDTVGVLARTVSDAGVVLAAMQGEDGLDSTTVARCEDLDATAEREFAIRAASEDGSFPMKGVRVGVPEEYAVKELTQEVYDAWDETVRAMEALGAEVVRVTLPHTKYALPCYYIIAPSEALSNLARYDGMRYGDLKADLSREEYLREDFQTAIAKARSIGFGPEVRRRITVGAFALSSERAAEYFEKAQRVRRLVSNDFTTAFEHVDLLLTPSSVSTAPKLEDLESLSPAQTYAADVMTVPASLAGLPAMSVPAGRSRVSGLPIGMQFIAPKFREASLVRVGARLERAGGRRTYTTKTAPVIDALYAQGEAATKRHDELIALISAPDAAIDRVIEANKELARLDPLVKQYSMVKSLRDERESLDELARTSDEKDITELAREELRAIDAKLPEQEHALRIMLLPRDDADDRGAILEVRAGAGGDEAALFAAELFRMYALHARKSGWRFETLNMSETDGKGIREGSAEVLGDGVFGRLKFESGVHRVQRVPETETQGRVHTSTASVAVLPHAAEVDMDIRDEDVRIETMRASGAGGQHVNTTNSAVRLTHLPTGITVAIQDERSQHKNKAKAFSVLKSRLYDMEREKLANERAELRSSLIGTGDRSEKVRTYNFPQGRVKDHRVDGNVSGDIKGFMDGFLLDDLVDKLREKEIEEKLDRLSL</sequence>
<dbReference type="PROSITE" id="PS00745">
    <property type="entry name" value="RF_PROK_I"/>
    <property type="match status" value="1"/>
</dbReference>
<evidence type="ECO:0000256" key="9">
    <source>
        <dbReference type="SAM" id="MobiDB-lite"/>
    </source>
</evidence>
<dbReference type="InterPro" id="IPR000120">
    <property type="entry name" value="Amidase"/>
</dbReference>
<keyword evidence="8" id="KW-0496">Mitochondrion</keyword>
<proteinExistence type="inferred from homology"/>
<evidence type="ECO:0000256" key="8">
    <source>
        <dbReference type="HAMAP-Rule" id="MF_03150"/>
    </source>
</evidence>